<accession>A0A5C1ALX1</accession>
<name>A0A5C1ALX1_9BACT</name>
<dbReference type="RefSeq" id="WP_149114714.1">
    <property type="nucleotide sequence ID" value="NZ_CP042425.1"/>
</dbReference>
<organism evidence="1 2">
    <name type="scientific">Limnoglobus roseus</name>
    <dbReference type="NCBI Taxonomy" id="2598579"/>
    <lineage>
        <taxon>Bacteria</taxon>
        <taxon>Pseudomonadati</taxon>
        <taxon>Planctomycetota</taxon>
        <taxon>Planctomycetia</taxon>
        <taxon>Gemmatales</taxon>
        <taxon>Gemmataceae</taxon>
        <taxon>Limnoglobus</taxon>
    </lineage>
</organism>
<dbReference type="AlphaFoldDB" id="A0A5C1ALX1"/>
<protein>
    <submittedName>
        <fullName evidence="1">Uncharacterized protein</fullName>
    </submittedName>
</protein>
<gene>
    <name evidence="1" type="ORF">PX52LOC_07503</name>
</gene>
<dbReference type="Proteomes" id="UP000324974">
    <property type="component" value="Chromosome"/>
</dbReference>
<dbReference type="KEGG" id="lrs:PX52LOC_07503"/>
<evidence type="ECO:0000313" key="2">
    <source>
        <dbReference type="Proteomes" id="UP000324974"/>
    </source>
</evidence>
<sequence>MIPVPPPPSSAAQVYWEEFYRIAAISELIAAVDPERAGPRPTAFAAVYQEQIEFRTLHEFLQACAIIASAEQALPGIVERVQALADRIAAEDAEAQDVADVAPERVVQLPSEPVAAATDDPPPLTPEIEEAFRKLAARRGDARKRYLALMLDFLDGGDRFLRLDEEAEREEAARRNHRPKNRLTKGGA</sequence>
<dbReference type="EMBL" id="CP042425">
    <property type="protein sequence ID" value="QEL20409.1"/>
    <property type="molecule type" value="Genomic_DNA"/>
</dbReference>
<reference evidence="2" key="1">
    <citation type="submission" date="2019-08" db="EMBL/GenBank/DDBJ databases">
        <title>Limnoglobus roseus gen. nov., sp. nov., a novel freshwater planctomycete with a giant genome from the family Gemmataceae.</title>
        <authorList>
            <person name="Kulichevskaya I.S."/>
            <person name="Naumoff D.G."/>
            <person name="Miroshnikov K."/>
            <person name="Ivanova A."/>
            <person name="Philippov D.A."/>
            <person name="Hakobyan A."/>
            <person name="Rijpstra I.C."/>
            <person name="Sinninghe Damste J.S."/>
            <person name="Liesack W."/>
            <person name="Dedysh S.N."/>
        </authorList>
    </citation>
    <scope>NUCLEOTIDE SEQUENCE [LARGE SCALE GENOMIC DNA]</scope>
    <source>
        <strain evidence="2">PX52</strain>
    </source>
</reference>
<proteinExistence type="predicted"/>
<keyword evidence="2" id="KW-1185">Reference proteome</keyword>
<evidence type="ECO:0000313" key="1">
    <source>
        <dbReference type="EMBL" id="QEL20409.1"/>
    </source>
</evidence>